<dbReference type="InterPro" id="IPR001310">
    <property type="entry name" value="Histidine_triad_HIT"/>
</dbReference>
<evidence type="ECO:0000256" key="1">
    <source>
        <dbReference type="PROSITE-ProRule" id="PRU00464"/>
    </source>
</evidence>
<dbReference type="PRINTS" id="PR00332">
    <property type="entry name" value="HISTRIAD"/>
</dbReference>
<accession>A0ABQ7JFA5</accession>
<proteinExistence type="predicted"/>
<dbReference type="PROSITE" id="PS00892">
    <property type="entry name" value="HIT_1"/>
    <property type="match status" value="1"/>
</dbReference>
<feature type="domain" description="HIT" evidence="2">
    <location>
        <begin position="24"/>
        <end position="133"/>
    </location>
</feature>
<dbReference type="Pfam" id="PF01230">
    <property type="entry name" value="HIT"/>
    <property type="match status" value="1"/>
</dbReference>
<organism evidence="3 4">
    <name type="scientific">Cardiosporidium cionae</name>
    <dbReference type="NCBI Taxonomy" id="476202"/>
    <lineage>
        <taxon>Eukaryota</taxon>
        <taxon>Sar</taxon>
        <taxon>Alveolata</taxon>
        <taxon>Apicomplexa</taxon>
        <taxon>Aconoidasida</taxon>
        <taxon>Nephromycida</taxon>
        <taxon>Cardiosporidium</taxon>
    </lineage>
</organism>
<evidence type="ECO:0000313" key="4">
    <source>
        <dbReference type="Proteomes" id="UP000823046"/>
    </source>
</evidence>
<sequence>MLNQEERAAQKNAAAALVESSDTIFGKIVRGEIPCRKVYEDEKCLAFHDVNPQAPVHIILIPKEPNGLTRLSKAKEAHQDILGHLMIAVAKIAAQEDLGDFRVVINDGPGAAQSVYHLHLHILAKRPLLWPPG</sequence>
<dbReference type="SUPFAM" id="SSF54197">
    <property type="entry name" value="HIT-like"/>
    <property type="match status" value="1"/>
</dbReference>
<feature type="short sequence motif" description="Histidine triad motif" evidence="1">
    <location>
        <begin position="117"/>
        <end position="121"/>
    </location>
</feature>
<dbReference type="EMBL" id="JADAQX010000030">
    <property type="protein sequence ID" value="KAF8822696.1"/>
    <property type="molecule type" value="Genomic_DNA"/>
</dbReference>
<evidence type="ECO:0000313" key="3">
    <source>
        <dbReference type="EMBL" id="KAF8822696.1"/>
    </source>
</evidence>
<protein>
    <submittedName>
        <fullName evidence="3">Diadenosine tetraphosphatase family protein</fullName>
    </submittedName>
</protein>
<dbReference type="InterPro" id="IPR019808">
    <property type="entry name" value="Histidine_triad_CS"/>
</dbReference>
<dbReference type="PROSITE" id="PS51084">
    <property type="entry name" value="HIT_2"/>
    <property type="match status" value="1"/>
</dbReference>
<dbReference type="InterPro" id="IPR011146">
    <property type="entry name" value="HIT-like"/>
</dbReference>
<evidence type="ECO:0000259" key="2">
    <source>
        <dbReference type="PROSITE" id="PS51084"/>
    </source>
</evidence>
<comment type="caution">
    <text evidence="3">The sequence shown here is derived from an EMBL/GenBank/DDBJ whole genome shotgun (WGS) entry which is preliminary data.</text>
</comment>
<keyword evidence="4" id="KW-1185">Reference proteome</keyword>
<name>A0ABQ7JFA5_9APIC</name>
<dbReference type="Proteomes" id="UP000823046">
    <property type="component" value="Unassembled WGS sequence"/>
</dbReference>
<dbReference type="CDD" id="cd01276">
    <property type="entry name" value="PKCI_related"/>
    <property type="match status" value="1"/>
</dbReference>
<gene>
    <name evidence="3" type="ORF">IE077_003070</name>
</gene>
<dbReference type="InterPro" id="IPR036265">
    <property type="entry name" value="HIT-like_sf"/>
</dbReference>
<dbReference type="Gene3D" id="3.30.428.10">
    <property type="entry name" value="HIT-like"/>
    <property type="match status" value="1"/>
</dbReference>
<dbReference type="PANTHER" id="PTHR23089">
    <property type="entry name" value="HISTIDINE TRIAD HIT PROTEIN"/>
    <property type="match status" value="1"/>
</dbReference>
<reference evidence="3 4" key="1">
    <citation type="journal article" date="2020" name="bioRxiv">
        <title>Metabolic contributions of an alphaproteobacterial endosymbiont in the apicomplexan Cardiosporidium cionae.</title>
        <authorList>
            <person name="Hunter E.S."/>
            <person name="Paight C.J."/>
            <person name="Lane C.E."/>
        </authorList>
    </citation>
    <scope>NUCLEOTIDE SEQUENCE [LARGE SCALE GENOMIC DNA]</scope>
    <source>
        <strain evidence="3">ESH_2018</strain>
    </source>
</reference>